<organism evidence="1 2">
    <name type="scientific">Dioscorea alata</name>
    <name type="common">Purple yam</name>
    <dbReference type="NCBI Taxonomy" id="55571"/>
    <lineage>
        <taxon>Eukaryota</taxon>
        <taxon>Viridiplantae</taxon>
        <taxon>Streptophyta</taxon>
        <taxon>Embryophyta</taxon>
        <taxon>Tracheophyta</taxon>
        <taxon>Spermatophyta</taxon>
        <taxon>Magnoliopsida</taxon>
        <taxon>Liliopsida</taxon>
        <taxon>Dioscoreales</taxon>
        <taxon>Dioscoreaceae</taxon>
        <taxon>Dioscorea</taxon>
    </lineage>
</organism>
<evidence type="ECO:0000313" key="2">
    <source>
        <dbReference type="Proteomes" id="UP000827976"/>
    </source>
</evidence>
<sequence length="433" mass="49614">MAEGNCPDITKVNTFDGNEEDEDERNIMMSSHQVVKKKIFKLHDCIIQYVGEKNVIQIITDNASANIFVGIKVKDLKKCTKTLFWTPCVAHCLDLILEDNGKMPNVKQTVQKAISLNLFIYVRPDLVNMLRSFTNQRELVRFGVTRFANVFLTLQRTHKVKNCLRKMFTFDKWEKSKWSKDKKPFMGYIYETMDMAKEAITKSLKENEGQDKAVFDIIDKQCECQLHRRLHISEIVNGVLETLGRLVPDASCQDNINSQNAGAIFGRNLAIRNQNLKSLDEWWKSHGASTPKLLDFIVRVLSLTCSASSCERNWSIFEHRGYDDRDLIDPISLQDIDEANKWLMGKLEEGQGDEELLFGDDGGEKRTNFIASSSRPSKGKYNASSTSLRTPFILRVGDDEEENLGDDYLDEENDKFEEEIDDVDVPYAYDNLG</sequence>
<accession>A0ACB7W1M0</accession>
<protein>
    <submittedName>
        <fullName evidence="1">Ribonuclease H-like protein</fullName>
    </submittedName>
</protein>
<dbReference type="Proteomes" id="UP000827976">
    <property type="component" value="Chromosome 5"/>
</dbReference>
<dbReference type="EMBL" id="CM037015">
    <property type="protein sequence ID" value="KAH7681486.1"/>
    <property type="molecule type" value="Genomic_DNA"/>
</dbReference>
<gene>
    <name evidence="1" type="ORF">IHE45_05G061600</name>
</gene>
<proteinExistence type="predicted"/>
<evidence type="ECO:0000313" key="1">
    <source>
        <dbReference type="EMBL" id="KAH7681486.1"/>
    </source>
</evidence>
<reference evidence="2" key="1">
    <citation type="journal article" date="2022" name="Nat. Commun.">
        <title>Chromosome evolution and the genetic basis of agronomically important traits in greater yam.</title>
        <authorList>
            <person name="Bredeson J.V."/>
            <person name="Lyons J.B."/>
            <person name="Oniyinde I.O."/>
            <person name="Okereke N.R."/>
            <person name="Kolade O."/>
            <person name="Nnabue I."/>
            <person name="Nwadili C.O."/>
            <person name="Hribova E."/>
            <person name="Parker M."/>
            <person name="Nwogha J."/>
            <person name="Shu S."/>
            <person name="Carlson J."/>
            <person name="Kariba R."/>
            <person name="Muthemba S."/>
            <person name="Knop K."/>
            <person name="Barton G.J."/>
            <person name="Sherwood A.V."/>
            <person name="Lopez-Montes A."/>
            <person name="Asiedu R."/>
            <person name="Jamnadass R."/>
            <person name="Muchugi A."/>
            <person name="Goodstein D."/>
            <person name="Egesi C.N."/>
            <person name="Featherston J."/>
            <person name="Asfaw A."/>
            <person name="Simpson G.G."/>
            <person name="Dolezel J."/>
            <person name="Hendre P.S."/>
            <person name="Van Deynze A."/>
            <person name="Kumar P.L."/>
            <person name="Obidiegwu J.E."/>
            <person name="Bhattacharjee R."/>
            <person name="Rokhsar D.S."/>
        </authorList>
    </citation>
    <scope>NUCLEOTIDE SEQUENCE [LARGE SCALE GENOMIC DNA]</scope>
    <source>
        <strain evidence="2">cv. TDa95/00328</strain>
    </source>
</reference>
<name>A0ACB7W1M0_DIOAL</name>
<comment type="caution">
    <text evidence="1">The sequence shown here is derived from an EMBL/GenBank/DDBJ whole genome shotgun (WGS) entry which is preliminary data.</text>
</comment>
<keyword evidence="2" id="KW-1185">Reference proteome</keyword>